<proteinExistence type="predicted"/>
<organism evidence="1">
    <name type="scientific">Solivirus sp</name>
    <dbReference type="NCBI Taxonomy" id="2487772"/>
    <lineage>
        <taxon>Viruses</taxon>
        <taxon>Pithoviruses</taxon>
    </lineage>
</organism>
<sequence>MTSTNIQDQILLNQLVTNGVYTSGGILIPQPSPLTSSFAVAVANAAIQIPPILSYTGNVSGYDFATNQAALIENLNKLVSLTITGEVASAFNDVVLCIPSITIVGGLNDAFNRSKVASNITITGNVLSSFDNSILKGVSTKRCHHGSLSVTGNVGIDVSSQLVIDLENFVYSFTPGVAPATTPTVAQFQTALTTAYNGIIAGVASQFTARITIIFNQIVLNLPTPSSQLYTSTIQASVLINFTYNLNNAQSFVYTTLKYDNITFVGTYSFMSFVSIRVEVKNLSVTFSNAVSIFTSVSINGFETQEAPQNKFGICKWRPACKVLFNLTNSASFTISVVGTILFNSIIEADHFTFTGNYFGQLIFGNKITANKIDVNSTVAVGSVGILGNSYLTAFKCINVSFPLGVVSGLLVDTTVNFGEMNLNGQFTLINPRNLNGHKFTLQGVAAFIGNSLLVNDLNVDYIIIGDLYQAGLIFPNTLITAKEVIFKSDFSSSTSLLHNAIVKADKVKFENGLLYPTTVPQSIKFEVEELIVEKCPGLVSNTIASPTILSLAFNGSIIEANKVIIKGDISQSFNASTLNVKEFVAGNSTFCFASSLLDVESLKFEVAAAQGPSAICGKVPAILNLDTTNTTQLTTVKSIIVNALYLLRPSPTQIPLDTNFAIERLSSSTFDRSALSLIFQPKFINLDITVNQLVPYGLPSLSYPSTQFLSDAIIGYLEATIVNGNTESIPVNLPFSKLQFLKLVGTATVSGIPISVLQSLKEISICTTTPPTEDDKRLLRKYGLRI</sequence>
<evidence type="ECO:0000313" key="1">
    <source>
        <dbReference type="EMBL" id="AYV85862.1"/>
    </source>
</evidence>
<dbReference type="EMBL" id="MK072489">
    <property type="protein sequence ID" value="AYV85862.1"/>
    <property type="molecule type" value="Genomic_DNA"/>
</dbReference>
<name>A0A3G5AFA9_9VIRU</name>
<gene>
    <name evidence="1" type="ORF">Solivirus1_19</name>
</gene>
<protein>
    <submittedName>
        <fullName evidence="1">Uncharacterized protein</fullName>
    </submittedName>
</protein>
<accession>A0A3G5AFA9</accession>
<reference evidence="1" key="1">
    <citation type="submission" date="2018-10" db="EMBL/GenBank/DDBJ databases">
        <title>Hidden diversity of soil giant viruses.</title>
        <authorList>
            <person name="Schulz F."/>
            <person name="Alteio L."/>
            <person name="Goudeau D."/>
            <person name="Ryan E.M."/>
            <person name="Malmstrom R.R."/>
            <person name="Blanchard J."/>
            <person name="Woyke T."/>
        </authorList>
    </citation>
    <scope>NUCLEOTIDE SEQUENCE</scope>
    <source>
        <strain evidence="1">SOV1</strain>
    </source>
</reference>